<keyword evidence="4" id="KW-0238">DNA-binding</keyword>
<proteinExistence type="predicted"/>
<dbReference type="PROSITE" id="PS50110">
    <property type="entry name" value="RESPONSE_REGULATORY"/>
    <property type="match status" value="1"/>
</dbReference>
<dbReference type="Gene3D" id="3.40.50.2300">
    <property type="match status" value="1"/>
</dbReference>
<dbReference type="Pfam" id="PF00072">
    <property type="entry name" value="Response_reg"/>
    <property type="match status" value="1"/>
</dbReference>
<evidence type="ECO:0000256" key="6">
    <source>
        <dbReference type="PROSITE-ProRule" id="PRU00169"/>
    </source>
</evidence>
<dbReference type="GO" id="GO:0000976">
    <property type="term" value="F:transcription cis-regulatory region binding"/>
    <property type="evidence" value="ECO:0007669"/>
    <property type="project" value="TreeGrafter"/>
</dbReference>
<dbReference type="PANTHER" id="PTHR48111:SF1">
    <property type="entry name" value="TWO-COMPONENT RESPONSE REGULATOR ORR33"/>
    <property type="match status" value="1"/>
</dbReference>
<evidence type="ECO:0000313" key="8">
    <source>
        <dbReference type="EMBL" id="ETR67904.1"/>
    </source>
</evidence>
<keyword evidence="5" id="KW-0804">Transcription</keyword>
<dbReference type="EMBL" id="ATBP01001162">
    <property type="protein sequence ID" value="ETR67904.1"/>
    <property type="molecule type" value="Genomic_DNA"/>
</dbReference>
<gene>
    <name evidence="8" type="ORF">OMM_04881</name>
</gene>
<feature type="domain" description="Response regulatory" evidence="7">
    <location>
        <begin position="5"/>
        <end position="119"/>
    </location>
</feature>
<dbReference type="Proteomes" id="UP000189670">
    <property type="component" value="Unassembled WGS sequence"/>
</dbReference>
<dbReference type="InterPro" id="IPR001789">
    <property type="entry name" value="Sig_transdc_resp-reg_receiver"/>
</dbReference>
<evidence type="ECO:0000256" key="1">
    <source>
        <dbReference type="ARBA" id="ARBA00022553"/>
    </source>
</evidence>
<comment type="caution">
    <text evidence="8">The sequence shown here is derived from an EMBL/GenBank/DDBJ whole genome shotgun (WGS) entry which is preliminary data.</text>
</comment>
<evidence type="ECO:0000256" key="3">
    <source>
        <dbReference type="ARBA" id="ARBA00023015"/>
    </source>
</evidence>
<dbReference type="SUPFAM" id="SSF52172">
    <property type="entry name" value="CheY-like"/>
    <property type="match status" value="1"/>
</dbReference>
<feature type="modified residue" description="4-aspartylphosphate" evidence="6">
    <location>
        <position position="54"/>
    </location>
</feature>
<dbReference type="AlphaFoldDB" id="A0A1V1NZC3"/>
<protein>
    <submittedName>
        <fullName evidence="8">Winged helix family two component transcriptional regulator</fullName>
    </submittedName>
</protein>
<dbReference type="InterPro" id="IPR039420">
    <property type="entry name" value="WalR-like"/>
</dbReference>
<evidence type="ECO:0000256" key="4">
    <source>
        <dbReference type="ARBA" id="ARBA00023125"/>
    </source>
</evidence>
<sequence>MKKYRLLLIEDDINLLKHWKMYLEDQGYLVDTAENGKIALNLWEDNIYDVILVDLRMPEVDGMEVIKEVKRKQPNTQIIIISGQGKDNDLIEAINSHVFAYLPKSDTDITDIVAKTAEALDNRDYVLLSLDKMAEKDADKTVLLAGKESYSAQRLYDEVRKGSDFGNKFQKELKDTLTEFEPSTQTASELLAIKGVQ</sequence>
<dbReference type="InterPro" id="IPR011006">
    <property type="entry name" value="CheY-like_superfamily"/>
</dbReference>
<evidence type="ECO:0000259" key="7">
    <source>
        <dbReference type="PROSITE" id="PS50110"/>
    </source>
</evidence>
<accession>A0A1V1NZC3</accession>
<evidence type="ECO:0000313" key="9">
    <source>
        <dbReference type="Proteomes" id="UP000189670"/>
    </source>
</evidence>
<keyword evidence="1 6" id="KW-0597">Phosphoprotein</keyword>
<organism evidence="8 9">
    <name type="scientific">Candidatus Magnetoglobus multicellularis str. Araruama</name>
    <dbReference type="NCBI Taxonomy" id="890399"/>
    <lineage>
        <taxon>Bacteria</taxon>
        <taxon>Pseudomonadati</taxon>
        <taxon>Thermodesulfobacteriota</taxon>
        <taxon>Desulfobacteria</taxon>
        <taxon>Desulfobacterales</taxon>
        <taxon>Desulfobacteraceae</taxon>
        <taxon>Candidatus Magnetoglobus</taxon>
    </lineage>
</organism>
<reference evidence="9" key="1">
    <citation type="submission" date="2012-11" db="EMBL/GenBank/DDBJ databases">
        <authorList>
            <person name="Lucero-Rivera Y.E."/>
            <person name="Tovar-Ramirez D."/>
        </authorList>
    </citation>
    <scope>NUCLEOTIDE SEQUENCE [LARGE SCALE GENOMIC DNA]</scope>
    <source>
        <strain evidence="9">Araruama</strain>
    </source>
</reference>
<dbReference type="PANTHER" id="PTHR48111">
    <property type="entry name" value="REGULATOR OF RPOS"/>
    <property type="match status" value="1"/>
</dbReference>
<dbReference type="GO" id="GO:0032993">
    <property type="term" value="C:protein-DNA complex"/>
    <property type="evidence" value="ECO:0007669"/>
    <property type="project" value="TreeGrafter"/>
</dbReference>
<dbReference type="GO" id="GO:0006355">
    <property type="term" value="P:regulation of DNA-templated transcription"/>
    <property type="evidence" value="ECO:0007669"/>
    <property type="project" value="TreeGrafter"/>
</dbReference>
<keyword evidence="2" id="KW-0902">Two-component regulatory system</keyword>
<name>A0A1V1NZC3_9BACT</name>
<keyword evidence="3" id="KW-0805">Transcription regulation</keyword>
<dbReference type="GO" id="GO:0005829">
    <property type="term" value="C:cytosol"/>
    <property type="evidence" value="ECO:0007669"/>
    <property type="project" value="TreeGrafter"/>
</dbReference>
<evidence type="ECO:0000256" key="2">
    <source>
        <dbReference type="ARBA" id="ARBA00023012"/>
    </source>
</evidence>
<dbReference type="SMART" id="SM00448">
    <property type="entry name" value="REC"/>
    <property type="match status" value="1"/>
</dbReference>
<dbReference type="GO" id="GO:0000156">
    <property type="term" value="F:phosphorelay response regulator activity"/>
    <property type="evidence" value="ECO:0007669"/>
    <property type="project" value="TreeGrafter"/>
</dbReference>
<evidence type="ECO:0000256" key="5">
    <source>
        <dbReference type="ARBA" id="ARBA00023163"/>
    </source>
</evidence>